<sequence>MDTSPANYANSVPHISYLAEGKKESPFLPLTSLEFLKQHGTKLKRLREGNLNELSSDTLMDTPDHPAQSTASPMKVAKVQLRKFNSQKIDVLSYVASRIGTMVQSRGRGRSRGLERSTSVSAYPSRFRSEGDYFELEFDEELAIFLALRLWTQQFEQRNLLQEGSFRALNRWLTEQIYISQSLFFTILSEKIKDTDTTLDENSVPQIYYLDEGKKESPFLPLTSLEFLKQHGTKLKRLREGNLNELSSDTPMDTSHHPALSTASLMKAAKAQLFKFNSQKIDVFCYVSSHIGTLSGLRSEVPGDLELALLLQAAAEKVANQQYVQARKLLILCGCFASKSGSPVQRVVYCFAEALEKKIEQEWGIAPTEELVGKLRKPLDEMLAQVYMQPAMMTSQQETPFTLFTEFTATESILNAVASAKRVHLIDFQINNGAHWTLIMQALAVRYECPFEHLKISAVGTSKKIMEETGKWLSSFAETLNLPFSYKMVVSDLKDLRENYFELEFDEELAIYSDMRLWTQLVWPNHLKALMGVIRKLKPRIVVVKEFEANTNAPNFPERFDAALLLFSAMFDCINSCMDHHVLYRKMTEEVIFPRMVQNIIVAEGMERFQRHEKIGFWRKLFAEFGMAETDLTRSSLCEASLFLRSSERLSSCTVDMDGKCLIMGWKGAPFQSLSAWKLQNEYEI</sequence>
<protein>
    <submittedName>
        <fullName evidence="5">DELLA protein RGL1-like</fullName>
    </submittedName>
</protein>
<dbReference type="Pfam" id="PF03514">
    <property type="entry name" value="GRAS"/>
    <property type="match status" value="1"/>
</dbReference>
<evidence type="ECO:0000256" key="2">
    <source>
        <dbReference type="ARBA" id="ARBA00023163"/>
    </source>
</evidence>
<dbReference type="PANTHER" id="PTHR31636">
    <property type="entry name" value="OSJNBA0084A10.13 PROTEIN-RELATED"/>
    <property type="match status" value="1"/>
</dbReference>
<reference evidence="4" key="1">
    <citation type="journal article" date="2025" name="Foods">
        <title>Unveiling the Microbial Signatures of Arabica Coffee Cherries: Insights into Ripeness Specific Diversity, Functional Traits, and Implications for Quality and Safety.</title>
        <authorList>
            <consortium name="RefSeq"/>
            <person name="Tenea G.N."/>
            <person name="Cifuentes V."/>
            <person name="Reyes P."/>
            <person name="Cevallos-Vallejos M."/>
        </authorList>
    </citation>
    <scope>NUCLEOTIDE SEQUENCE [LARGE SCALE GENOMIC DNA]</scope>
</reference>
<keyword evidence="2" id="KW-0804">Transcription</keyword>
<evidence type="ECO:0000256" key="1">
    <source>
        <dbReference type="ARBA" id="ARBA00023015"/>
    </source>
</evidence>
<dbReference type="Proteomes" id="UP001652660">
    <property type="component" value="Chromosome 10c"/>
</dbReference>
<name>A0A6P6UT94_COFAR</name>
<dbReference type="OrthoDB" id="770224at2759"/>
<comment type="caution">
    <text evidence="3">Lacks conserved residue(s) required for the propagation of feature annotation.</text>
</comment>
<evidence type="ECO:0000256" key="3">
    <source>
        <dbReference type="PROSITE-ProRule" id="PRU01191"/>
    </source>
</evidence>
<evidence type="ECO:0000313" key="5">
    <source>
        <dbReference type="RefSeq" id="XP_027093864.1"/>
    </source>
</evidence>
<dbReference type="GeneID" id="113714275"/>
<feature type="region of interest" description="SAW" evidence="3">
    <location>
        <begin position="602"/>
        <end position="678"/>
    </location>
</feature>
<keyword evidence="1" id="KW-0805">Transcription regulation</keyword>
<comment type="similarity">
    <text evidence="3">Belongs to the GRAS family.</text>
</comment>
<reference evidence="5" key="2">
    <citation type="submission" date="2025-08" db="UniProtKB">
        <authorList>
            <consortium name="RefSeq"/>
        </authorList>
    </citation>
    <scope>IDENTIFICATION</scope>
    <source>
        <tissue evidence="5">Leaves</tissue>
    </source>
</reference>
<accession>A0A6P6UT94</accession>
<evidence type="ECO:0000313" key="4">
    <source>
        <dbReference type="Proteomes" id="UP001652660"/>
    </source>
</evidence>
<dbReference type="PROSITE" id="PS50985">
    <property type="entry name" value="GRAS"/>
    <property type="match status" value="1"/>
</dbReference>
<gene>
    <name evidence="5" type="primary">LOC113714275</name>
</gene>
<dbReference type="AlphaFoldDB" id="A0A6P6UT94"/>
<organism evidence="4 5">
    <name type="scientific">Coffea arabica</name>
    <name type="common">Arabian coffee</name>
    <dbReference type="NCBI Taxonomy" id="13443"/>
    <lineage>
        <taxon>Eukaryota</taxon>
        <taxon>Viridiplantae</taxon>
        <taxon>Streptophyta</taxon>
        <taxon>Embryophyta</taxon>
        <taxon>Tracheophyta</taxon>
        <taxon>Spermatophyta</taxon>
        <taxon>Magnoliopsida</taxon>
        <taxon>eudicotyledons</taxon>
        <taxon>Gunneridae</taxon>
        <taxon>Pentapetalae</taxon>
        <taxon>asterids</taxon>
        <taxon>lamiids</taxon>
        <taxon>Gentianales</taxon>
        <taxon>Rubiaceae</taxon>
        <taxon>Ixoroideae</taxon>
        <taxon>Gardenieae complex</taxon>
        <taxon>Bertiereae - Coffeeae clade</taxon>
        <taxon>Coffeeae</taxon>
        <taxon>Coffea</taxon>
    </lineage>
</organism>
<keyword evidence="4" id="KW-1185">Reference proteome</keyword>
<dbReference type="InterPro" id="IPR005202">
    <property type="entry name" value="TF_GRAS"/>
</dbReference>
<proteinExistence type="inferred from homology"/>
<dbReference type="RefSeq" id="XP_027093864.1">
    <property type="nucleotide sequence ID" value="XM_027238063.1"/>
</dbReference>